<dbReference type="PRINTS" id="PR01407">
    <property type="entry name" value="BUTYPHLNCDUF"/>
</dbReference>
<dbReference type="InterPro" id="IPR003879">
    <property type="entry name" value="Butyrophylin_SPRY"/>
</dbReference>
<feature type="region of interest" description="Disordered" evidence="1">
    <location>
        <begin position="1"/>
        <end position="27"/>
    </location>
</feature>
<accession>A0A8D0FQU4</accession>
<sequence>MAQTQPLPPHPAAPSGPPAPPWALPTGAMTGIMRMKELPRLLPRGADPGPGLVKPCPGLSSAPGAAAPPVPADVVTLDPDTAHSQLVLSADRRRVTLGSGRQELPDIPQRFRDCCCLLGQEGFRKGRHCWEVEIEVGEKVGDDARWAVGVAKDSVQRKGHMELTPEGGVWAVRHCKGQFVSLTSPRNELSPVPRRIWVCLDCAEGSVTFVSAETGAEIFNFPPAPSSSCPSPDTPRSPLL</sequence>
<protein>
    <recommendedName>
        <fullName evidence="2">B30.2/SPRY domain-containing protein</fullName>
    </recommendedName>
</protein>
<dbReference type="InterPro" id="IPR043136">
    <property type="entry name" value="B30.2/SPRY_sf"/>
</dbReference>
<dbReference type="FunFam" id="2.60.120.920:FF:000004">
    <property type="entry name" value="Butyrophilin subfamily 1 member A1"/>
    <property type="match status" value="1"/>
</dbReference>
<dbReference type="InterPro" id="IPR013320">
    <property type="entry name" value="ConA-like_dom_sf"/>
</dbReference>
<dbReference type="Pfam" id="PF00622">
    <property type="entry name" value="SPRY"/>
    <property type="match status" value="1"/>
</dbReference>
<reference evidence="3" key="1">
    <citation type="submission" date="2025-08" db="UniProtKB">
        <authorList>
            <consortium name="Ensembl"/>
        </authorList>
    </citation>
    <scope>IDENTIFICATION</scope>
</reference>
<dbReference type="PANTHER" id="PTHR24103">
    <property type="entry name" value="E3 UBIQUITIN-PROTEIN LIGASE TRIM"/>
    <property type="match status" value="1"/>
</dbReference>
<dbReference type="Proteomes" id="UP000694551">
    <property type="component" value="Unplaced"/>
</dbReference>
<dbReference type="Gene3D" id="2.60.120.920">
    <property type="match status" value="1"/>
</dbReference>
<organism evidence="3 4">
    <name type="scientific">Strix occidentalis caurina</name>
    <name type="common">northern spotted owl</name>
    <dbReference type="NCBI Taxonomy" id="311401"/>
    <lineage>
        <taxon>Eukaryota</taxon>
        <taxon>Metazoa</taxon>
        <taxon>Chordata</taxon>
        <taxon>Craniata</taxon>
        <taxon>Vertebrata</taxon>
        <taxon>Euteleostomi</taxon>
        <taxon>Archelosauria</taxon>
        <taxon>Archosauria</taxon>
        <taxon>Dinosauria</taxon>
        <taxon>Saurischia</taxon>
        <taxon>Theropoda</taxon>
        <taxon>Coelurosauria</taxon>
        <taxon>Aves</taxon>
        <taxon>Neognathae</taxon>
        <taxon>Neoaves</taxon>
        <taxon>Telluraves</taxon>
        <taxon>Strigiformes</taxon>
        <taxon>Strigidae</taxon>
        <taxon>Strix</taxon>
    </lineage>
</organism>
<dbReference type="InterPro" id="IPR050143">
    <property type="entry name" value="TRIM/RBCC"/>
</dbReference>
<name>A0A8D0FQU4_STROC</name>
<dbReference type="InterPro" id="IPR001870">
    <property type="entry name" value="B30.2/SPRY"/>
</dbReference>
<dbReference type="Ensembl" id="ENSSOCT00000019169.1">
    <property type="protein sequence ID" value="ENSSOCP00000018695.1"/>
    <property type="gene ID" value="ENSSOCG00000014012.1"/>
</dbReference>
<feature type="domain" description="B30.2/SPRY" evidence="2">
    <location>
        <begin position="54"/>
        <end position="240"/>
    </location>
</feature>
<dbReference type="SMART" id="SM00589">
    <property type="entry name" value="PRY"/>
    <property type="match status" value="1"/>
</dbReference>
<dbReference type="Pfam" id="PF13765">
    <property type="entry name" value="PRY"/>
    <property type="match status" value="1"/>
</dbReference>
<proteinExistence type="predicted"/>
<feature type="compositionally biased region" description="Pro residues" evidence="1">
    <location>
        <begin position="1"/>
        <end position="23"/>
    </location>
</feature>
<dbReference type="InterPro" id="IPR006574">
    <property type="entry name" value="PRY"/>
</dbReference>
<evidence type="ECO:0000313" key="4">
    <source>
        <dbReference type="Proteomes" id="UP000694551"/>
    </source>
</evidence>
<reference evidence="3" key="2">
    <citation type="submission" date="2025-09" db="UniProtKB">
        <authorList>
            <consortium name="Ensembl"/>
        </authorList>
    </citation>
    <scope>IDENTIFICATION</scope>
</reference>
<dbReference type="AlphaFoldDB" id="A0A8D0FQU4"/>
<evidence type="ECO:0000313" key="3">
    <source>
        <dbReference type="Ensembl" id="ENSSOCP00000018695.1"/>
    </source>
</evidence>
<feature type="region of interest" description="Disordered" evidence="1">
    <location>
        <begin position="42"/>
        <end position="71"/>
    </location>
</feature>
<evidence type="ECO:0000259" key="2">
    <source>
        <dbReference type="PROSITE" id="PS50188"/>
    </source>
</evidence>
<dbReference type="PROSITE" id="PS50188">
    <property type="entry name" value="B302_SPRY"/>
    <property type="match status" value="1"/>
</dbReference>
<keyword evidence="4" id="KW-1185">Reference proteome</keyword>
<dbReference type="SUPFAM" id="SSF49899">
    <property type="entry name" value="Concanavalin A-like lectins/glucanases"/>
    <property type="match status" value="1"/>
</dbReference>
<evidence type="ECO:0000256" key="1">
    <source>
        <dbReference type="SAM" id="MobiDB-lite"/>
    </source>
</evidence>
<dbReference type="InterPro" id="IPR003877">
    <property type="entry name" value="SPRY_dom"/>
</dbReference>
<dbReference type="SMART" id="SM00449">
    <property type="entry name" value="SPRY"/>
    <property type="match status" value="1"/>
</dbReference>